<comment type="caution">
    <text evidence="4">The sequence shown here is derived from an EMBL/GenBank/DDBJ whole genome shotgun (WGS) entry which is preliminary data.</text>
</comment>
<evidence type="ECO:0000259" key="2">
    <source>
        <dbReference type="Pfam" id="PF02481"/>
    </source>
</evidence>
<feature type="domain" description="Smf/DprA SLOG" evidence="2">
    <location>
        <begin position="78"/>
        <end position="286"/>
    </location>
</feature>
<dbReference type="RefSeq" id="WP_066667484.1">
    <property type="nucleotide sequence ID" value="NZ_LYVF01000106.1"/>
</dbReference>
<dbReference type="GO" id="GO:0009294">
    <property type="term" value="P:DNA-mediated transformation"/>
    <property type="evidence" value="ECO:0007669"/>
    <property type="project" value="InterPro"/>
</dbReference>
<protein>
    <submittedName>
        <fullName evidence="4">DNA protecting protein DprA</fullName>
    </submittedName>
</protein>
<organism evidence="4 5">
    <name type="scientific">Desulfotomaculum copahuensis</name>
    <dbReference type="NCBI Taxonomy" id="1838280"/>
    <lineage>
        <taxon>Bacteria</taxon>
        <taxon>Bacillati</taxon>
        <taxon>Bacillota</taxon>
        <taxon>Clostridia</taxon>
        <taxon>Eubacteriales</taxon>
        <taxon>Desulfotomaculaceae</taxon>
        <taxon>Desulfotomaculum</taxon>
    </lineage>
</organism>
<dbReference type="Gene3D" id="3.40.50.450">
    <property type="match status" value="1"/>
</dbReference>
<evidence type="ECO:0000259" key="3">
    <source>
        <dbReference type="Pfam" id="PF17782"/>
    </source>
</evidence>
<keyword evidence="5" id="KW-1185">Reference proteome</keyword>
<accession>A0A1B7LFZ0</accession>
<dbReference type="Gene3D" id="1.10.10.10">
    <property type="entry name" value="Winged helix-like DNA-binding domain superfamily/Winged helix DNA-binding domain"/>
    <property type="match status" value="1"/>
</dbReference>
<evidence type="ECO:0000256" key="1">
    <source>
        <dbReference type="ARBA" id="ARBA00006525"/>
    </source>
</evidence>
<dbReference type="InterPro" id="IPR003488">
    <property type="entry name" value="DprA"/>
</dbReference>
<dbReference type="STRING" id="1838280.A6M21_07795"/>
<reference evidence="4 5" key="1">
    <citation type="submission" date="2016-04" db="EMBL/GenBank/DDBJ databases">
        <authorList>
            <person name="Evans L.H."/>
            <person name="Alamgir A."/>
            <person name="Owens N."/>
            <person name="Weber N.D."/>
            <person name="Virtaneva K."/>
            <person name="Barbian K."/>
            <person name="Babar A."/>
            <person name="Rosenke K."/>
        </authorList>
    </citation>
    <scope>NUCLEOTIDE SEQUENCE [LARGE SCALE GENOMIC DNA]</scope>
    <source>
        <strain evidence="4 5">LMa1</strain>
    </source>
</reference>
<dbReference type="InterPro" id="IPR057666">
    <property type="entry name" value="DrpA_SLOG"/>
</dbReference>
<dbReference type="SUPFAM" id="SSF102405">
    <property type="entry name" value="MCP/YpsA-like"/>
    <property type="match status" value="1"/>
</dbReference>
<dbReference type="AlphaFoldDB" id="A0A1B7LFZ0"/>
<evidence type="ECO:0000313" key="5">
    <source>
        <dbReference type="Proteomes" id="UP000078532"/>
    </source>
</evidence>
<comment type="similarity">
    <text evidence="1">Belongs to the DprA/Smf family.</text>
</comment>
<sequence>MDRLYWFGWQWLLPGAAKRLWTLADRFGSLRAAWLAPAEELVNRGGFNPKTVYELVQRRSAFDPQAALDGLAGQGIDYIFFDDPAYPGALRQIFDPPPGLFVRGRLPAATRPALAVVGSRRPTPYGLAVAERLAKEAAAAGVVVVSGLARGIDSAAHRGALSAGGHTVAVLGCGVDVVYPRENRRLMEEIAAGGAVVSEFPPGSPPEAWHFPVRNRIISGLSRATLVVEAAEKSGALITADMALEQGRDVLAVPGGIASPLSRGPNRLIKQGARLVEGVADILEELGVTALFKLPSGVESSPPRLTGDESAVYRRLSYEPATVDKLVEESALPAQQVLAALMFLEVKRLVRQLPGGCYVLRESGPGF</sequence>
<dbReference type="PANTHER" id="PTHR43022:SF1">
    <property type="entry name" value="PROTEIN SMF"/>
    <property type="match status" value="1"/>
</dbReference>
<dbReference type="Pfam" id="PF02481">
    <property type="entry name" value="DNA_processg_A"/>
    <property type="match status" value="1"/>
</dbReference>
<dbReference type="InterPro" id="IPR041614">
    <property type="entry name" value="DprA_WH"/>
</dbReference>
<dbReference type="Proteomes" id="UP000078532">
    <property type="component" value="Unassembled WGS sequence"/>
</dbReference>
<dbReference type="InterPro" id="IPR036388">
    <property type="entry name" value="WH-like_DNA-bd_sf"/>
</dbReference>
<evidence type="ECO:0000313" key="4">
    <source>
        <dbReference type="EMBL" id="OAT83632.1"/>
    </source>
</evidence>
<name>A0A1B7LFZ0_9FIRM</name>
<dbReference type="PANTHER" id="PTHR43022">
    <property type="entry name" value="PROTEIN SMF"/>
    <property type="match status" value="1"/>
</dbReference>
<dbReference type="NCBIfam" id="TIGR00732">
    <property type="entry name" value="dprA"/>
    <property type="match status" value="1"/>
</dbReference>
<proteinExistence type="inferred from homology"/>
<feature type="domain" description="DprA winged helix" evidence="3">
    <location>
        <begin position="300"/>
        <end position="356"/>
    </location>
</feature>
<dbReference type="EMBL" id="LYVF01000106">
    <property type="protein sequence ID" value="OAT83632.1"/>
    <property type="molecule type" value="Genomic_DNA"/>
</dbReference>
<gene>
    <name evidence="4" type="ORF">A6M21_07795</name>
</gene>
<dbReference type="Pfam" id="PF17782">
    <property type="entry name" value="WHD_DprA"/>
    <property type="match status" value="1"/>
</dbReference>